<dbReference type="InterPro" id="IPR032675">
    <property type="entry name" value="LRR_dom_sf"/>
</dbReference>
<organism evidence="2 3">
    <name type="scientific">Somion occarium</name>
    <dbReference type="NCBI Taxonomy" id="3059160"/>
    <lineage>
        <taxon>Eukaryota</taxon>
        <taxon>Fungi</taxon>
        <taxon>Dikarya</taxon>
        <taxon>Basidiomycota</taxon>
        <taxon>Agaricomycotina</taxon>
        <taxon>Agaricomycetes</taxon>
        <taxon>Polyporales</taxon>
        <taxon>Cerrenaceae</taxon>
        <taxon>Somion</taxon>
    </lineage>
</organism>
<gene>
    <name evidence="2" type="ORF">GFSPODELE1_LOCUS10672</name>
</gene>
<dbReference type="Gene3D" id="3.80.10.10">
    <property type="entry name" value="Ribonuclease Inhibitor"/>
    <property type="match status" value="1"/>
</dbReference>
<dbReference type="EMBL" id="OZ037952">
    <property type="protein sequence ID" value="CAL1716262.1"/>
    <property type="molecule type" value="Genomic_DNA"/>
</dbReference>
<proteinExistence type="predicted"/>
<dbReference type="SUPFAM" id="SSF81383">
    <property type="entry name" value="F-box domain"/>
    <property type="match status" value="1"/>
</dbReference>
<feature type="domain" description="F-box" evidence="1">
    <location>
        <begin position="58"/>
        <end position="111"/>
    </location>
</feature>
<dbReference type="Proteomes" id="UP001497453">
    <property type="component" value="Chromosome 9"/>
</dbReference>
<dbReference type="InterPro" id="IPR036047">
    <property type="entry name" value="F-box-like_dom_sf"/>
</dbReference>
<reference evidence="3" key="1">
    <citation type="submission" date="2024-04" db="EMBL/GenBank/DDBJ databases">
        <authorList>
            <person name="Shaw F."/>
            <person name="Minotto A."/>
        </authorList>
    </citation>
    <scope>NUCLEOTIDE SEQUENCE [LARGE SCALE GENOMIC DNA]</scope>
</reference>
<dbReference type="InterPro" id="IPR001810">
    <property type="entry name" value="F-box_dom"/>
</dbReference>
<sequence length="545" mass="61107">MEHYDATIQPHNLSLVDRRRLDGLTAPEAVVLLDKEETRIMRHLLAVRAIRNTLAPAINRLPEEIMSIIMSIFKEDTIVDDLPSPHWQQIAHVCRWWRAVALQTASLWTYLNASNVDVTHAYLTRSGNAPLHISISSFVTTTTVREVVDLIVPHSRRIVNLDLSWFFFDTPNEMARLISQPLPILRKLKLVNMFPPGPDVLYIIPTVHERPSPMQDLELCMAYFPWSSTIFRGLRSLKLSYQYGNDATPPMDAFLEILNSCPQLETLALAFAGPTLGQVAAYPEPRRRINLGSIKEMKLSVMNGVDIAHLLAHIRIPKTAKLQIKCRPEDLTGDLSSIFPRDLSGLECLTSMREAVVICNTHLGVHTMDSTGNGQRGGIHVEQETSKEPNPEFTAGDFLVAIAPILGEIPLSLLTVMIDSERPYEEDWRDVLTRLPDLASLAFGYIKQRGDRYVDEDLLGALTGDQLSQPVCPGLVNLKVYTSAFDESFNTAVEGCLKSRVQSGATRLNSLEFTSMRWVGHGQASWPVVEEFVGVFEHSLEEDTH</sequence>
<name>A0ABP1EAN1_9APHY</name>
<evidence type="ECO:0000259" key="1">
    <source>
        <dbReference type="Pfam" id="PF12937"/>
    </source>
</evidence>
<dbReference type="Pfam" id="PF12937">
    <property type="entry name" value="F-box-like"/>
    <property type="match status" value="1"/>
</dbReference>
<evidence type="ECO:0000313" key="2">
    <source>
        <dbReference type="EMBL" id="CAL1716262.1"/>
    </source>
</evidence>
<protein>
    <recommendedName>
        <fullName evidence="1">F-box domain-containing protein</fullName>
    </recommendedName>
</protein>
<evidence type="ECO:0000313" key="3">
    <source>
        <dbReference type="Proteomes" id="UP001497453"/>
    </source>
</evidence>
<accession>A0ABP1EAN1</accession>
<keyword evidence="3" id="KW-1185">Reference proteome</keyword>